<dbReference type="EMBL" id="JROU02000842">
    <property type="protein sequence ID" value="OEH78145.1"/>
    <property type="molecule type" value="Genomic_DNA"/>
</dbReference>
<gene>
    <name evidence="4" type="ORF">cyc_02060</name>
</gene>
<organism evidence="4 5">
    <name type="scientific">Cyclospora cayetanensis</name>
    <dbReference type="NCBI Taxonomy" id="88456"/>
    <lineage>
        <taxon>Eukaryota</taxon>
        <taxon>Sar</taxon>
        <taxon>Alveolata</taxon>
        <taxon>Apicomplexa</taxon>
        <taxon>Conoidasida</taxon>
        <taxon>Coccidia</taxon>
        <taxon>Eucoccidiorida</taxon>
        <taxon>Eimeriorina</taxon>
        <taxon>Eimeriidae</taxon>
        <taxon>Cyclospora</taxon>
    </lineage>
</organism>
<dbReference type="CDD" id="cd00143">
    <property type="entry name" value="PP2Cc"/>
    <property type="match status" value="1"/>
</dbReference>
<proteinExistence type="predicted"/>
<dbReference type="SUPFAM" id="SSF81606">
    <property type="entry name" value="PP2C-like"/>
    <property type="match status" value="1"/>
</dbReference>
<feature type="region of interest" description="Disordered" evidence="1">
    <location>
        <begin position="39"/>
        <end position="96"/>
    </location>
</feature>
<feature type="compositionally biased region" description="Polar residues" evidence="1">
    <location>
        <begin position="126"/>
        <end position="138"/>
    </location>
</feature>
<keyword evidence="5" id="KW-1185">Reference proteome</keyword>
<evidence type="ECO:0000256" key="2">
    <source>
        <dbReference type="SAM" id="SignalP"/>
    </source>
</evidence>
<dbReference type="VEuPathDB" id="ToxoDB:LOC34618962"/>
<feature type="domain" description="PPM-type phosphatase" evidence="3">
    <location>
        <begin position="197"/>
        <end position="508"/>
    </location>
</feature>
<dbReference type="FunCoup" id="A0A1D3D3X4">
    <property type="interactions" value="15"/>
</dbReference>
<dbReference type="GO" id="GO:0004722">
    <property type="term" value="F:protein serine/threonine phosphatase activity"/>
    <property type="evidence" value="ECO:0007669"/>
    <property type="project" value="InterPro"/>
</dbReference>
<reference evidence="4 5" key="1">
    <citation type="journal article" date="2016" name="BMC Genomics">
        <title>Comparative genomics reveals Cyclospora cayetanensis possesses coccidia-like metabolism and invasion components but unique surface antigens.</title>
        <authorList>
            <person name="Liu S."/>
            <person name="Wang L."/>
            <person name="Zheng H."/>
            <person name="Xu Z."/>
            <person name="Roellig D.M."/>
            <person name="Li N."/>
            <person name="Frace M.A."/>
            <person name="Tang K."/>
            <person name="Arrowood M.J."/>
            <person name="Moss D.M."/>
            <person name="Zhang L."/>
            <person name="Feng Y."/>
            <person name="Xiao L."/>
        </authorList>
    </citation>
    <scope>NUCLEOTIDE SEQUENCE [LARGE SCALE GENOMIC DNA]</scope>
    <source>
        <strain evidence="4 5">CHN_HEN01</strain>
    </source>
</reference>
<dbReference type="Proteomes" id="UP000095192">
    <property type="component" value="Unassembled WGS sequence"/>
</dbReference>
<dbReference type="AlphaFoldDB" id="A0A1D3D3X4"/>
<feature type="region of interest" description="Disordered" evidence="1">
    <location>
        <begin position="120"/>
        <end position="155"/>
    </location>
</feature>
<dbReference type="InterPro" id="IPR015655">
    <property type="entry name" value="PP2C"/>
</dbReference>
<feature type="signal peptide" evidence="2">
    <location>
        <begin position="1"/>
        <end position="25"/>
    </location>
</feature>
<dbReference type="Gene3D" id="3.60.40.10">
    <property type="entry name" value="PPM-type phosphatase domain"/>
    <property type="match status" value="1"/>
</dbReference>
<dbReference type="PANTHER" id="PTHR13832:SF827">
    <property type="entry name" value="PROTEIN PHOSPHATASE 1L"/>
    <property type="match status" value="1"/>
</dbReference>
<evidence type="ECO:0000259" key="3">
    <source>
        <dbReference type="PROSITE" id="PS51746"/>
    </source>
</evidence>
<evidence type="ECO:0000256" key="1">
    <source>
        <dbReference type="SAM" id="MobiDB-lite"/>
    </source>
</evidence>
<evidence type="ECO:0000313" key="5">
    <source>
        <dbReference type="Proteomes" id="UP000095192"/>
    </source>
</evidence>
<name>A0A1D3D3X4_9EIME</name>
<dbReference type="InterPro" id="IPR001932">
    <property type="entry name" value="PPM-type_phosphatase-like_dom"/>
</dbReference>
<dbReference type="Pfam" id="PF00481">
    <property type="entry name" value="PP2C"/>
    <property type="match status" value="2"/>
</dbReference>
<dbReference type="SMART" id="SM00332">
    <property type="entry name" value="PP2Cc"/>
    <property type="match status" value="1"/>
</dbReference>
<protein>
    <recommendedName>
        <fullName evidence="3">PPM-type phosphatase domain-containing protein</fullName>
    </recommendedName>
</protein>
<keyword evidence="2" id="KW-0732">Signal</keyword>
<dbReference type="PANTHER" id="PTHR13832">
    <property type="entry name" value="PROTEIN PHOSPHATASE 2C"/>
    <property type="match status" value="1"/>
</dbReference>
<feature type="chain" id="PRO_5008914127" description="PPM-type phosphatase domain-containing protein" evidence="2">
    <location>
        <begin position="26"/>
        <end position="562"/>
    </location>
</feature>
<dbReference type="InParanoid" id="A0A1D3D3X4"/>
<dbReference type="InterPro" id="IPR036457">
    <property type="entry name" value="PPM-type-like_dom_sf"/>
</dbReference>
<accession>A0A1D3D3X4</accession>
<dbReference type="VEuPathDB" id="ToxoDB:cyc_02060"/>
<evidence type="ECO:0000313" key="4">
    <source>
        <dbReference type="EMBL" id="OEH78145.1"/>
    </source>
</evidence>
<sequence length="562" mass="60599">MMVLPSLLLQVTLGFLGLFAIPSYAAQRRLDIPNESHSHWVGRAHRPQQKTDVSSSKPPAAESIFMGATSAETEEKDASKQQHWSSPSGAKSGDDVALFSFSEPSSGVMKLLEGVQASQLARPLSRDQSSSPKKNNAKLSAFDGVGGSSENASKEPFSADFSVRRDLAKLLLKDQFSADPSPNSRLKKAVETEGGHLSSVGLTMCGRREQDEDALVVDAALPNSPFLLKALFDGHGGLSTSKYCSENMHRFLSNLHVATPEALRDAFLALDEEILGATSTRQAGSTGIVALIEELEESRELLVAGREVIQSTCAVTLYQKLEEADKLGVSEGPLQLIKLGGPTAPGFLVTVANVGDSRATLLHADGTFTILSRDHKPTDFEELERIQRAGGFVSYSSSTVPRVDGILALSRAFGDGAFKATKKLGPTQQRVVAVPEVHTFYAKPGDVLMLACDGVFEPDAMNWLYVSHFMIELLYGHGDDLTEAGVKLLEHAYESLSGDNISVVLTRFHDGLRKERRSRRFEVTVNGYIVSEDPAGLSEAADGSIEAQKGPMKPELSDLITL</sequence>
<comment type="caution">
    <text evidence="4">The sequence shown here is derived from an EMBL/GenBank/DDBJ whole genome shotgun (WGS) entry which is preliminary data.</text>
</comment>
<dbReference type="PROSITE" id="PS51746">
    <property type="entry name" value="PPM_2"/>
    <property type="match status" value="1"/>
</dbReference>